<reference evidence="2 3" key="1">
    <citation type="submission" date="2023-08" db="EMBL/GenBank/DDBJ databases">
        <title>A Necator americanus chromosomal reference genome.</title>
        <authorList>
            <person name="Ilik V."/>
            <person name="Petrzelkova K.J."/>
            <person name="Pardy F."/>
            <person name="Fuh T."/>
            <person name="Niatou-Singa F.S."/>
            <person name="Gouil Q."/>
            <person name="Baker L."/>
            <person name="Ritchie M.E."/>
            <person name="Jex A.R."/>
            <person name="Gazzola D."/>
            <person name="Li H."/>
            <person name="Toshio Fujiwara R."/>
            <person name="Zhan B."/>
            <person name="Aroian R.V."/>
            <person name="Pafco B."/>
            <person name="Schwarz E.M."/>
        </authorList>
    </citation>
    <scope>NUCLEOTIDE SEQUENCE [LARGE SCALE GENOMIC DNA]</scope>
    <source>
        <strain evidence="2 3">Aroian</strain>
        <tissue evidence="2">Whole animal</tissue>
    </source>
</reference>
<protein>
    <recommendedName>
        <fullName evidence="1">Mos1 transposase HTH domain-containing protein</fullName>
    </recommendedName>
</protein>
<dbReference type="Gene3D" id="1.10.10.1450">
    <property type="match status" value="1"/>
</dbReference>
<dbReference type="EMBL" id="JAVFWL010000006">
    <property type="protein sequence ID" value="KAK6764629.1"/>
    <property type="molecule type" value="Genomic_DNA"/>
</dbReference>
<organism evidence="2 3">
    <name type="scientific">Necator americanus</name>
    <name type="common">Human hookworm</name>
    <dbReference type="NCBI Taxonomy" id="51031"/>
    <lineage>
        <taxon>Eukaryota</taxon>
        <taxon>Metazoa</taxon>
        <taxon>Ecdysozoa</taxon>
        <taxon>Nematoda</taxon>
        <taxon>Chromadorea</taxon>
        <taxon>Rhabditida</taxon>
        <taxon>Rhabditina</taxon>
        <taxon>Rhabditomorpha</taxon>
        <taxon>Strongyloidea</taxon>
        <taxon>Ancylostomatidae</taxon>
        <taxon>Bunostominae</taxon>
        <taxon>Necator</taxon>
    </lineage>
</organism>
<proteinExistence type="predicted"/>
<accession>A0ABR1EPR2</accession>
<evidence type="ECO:0000313" key="2">
    <source>
        <dbReference type="EMBL" id="KAK6764629.1"/>
    </source>
</evidence>
<dbReference type="PANTHER" id="PTHR46060">
    <property type="entry name" value="MARINER MOS1 TRANSPOSASE-LIKE PROTEIN"/>
    <property type="match status" value="1"/>
</dbReference>
<keyword evidence="3" id="KW-1185">Reference proteome</keyword>
<evidence type="ECO:0000259" key="1">
    <source>
        <dbReference type="Pfam" id="PF17906"/>
    </source>
</evidence>
<dbReference type="Pfam" id="PF17906">
    <property type="entry name" value="HTH_48"/>
    <property type="match status" value="1"/>
</dbReference>
<gene>
    <name evidence="2" type="primary">Necator_chrX.g24977</name>
    <name evidence="2" type="ORF">RB195_024812</name>
</gene>
<dbReference type="InterPro" id="IPR052709">
    <property type="entry name" value="Transposase-MT_Hybrid"/>
</dbReference>
<dbReference type="Proteomes" id="UP001303046">
    <property type="component" value="Unassembled WGS sequence"/>
</dbReference>
<feature type="domain" description="Mos1 transposase HTH" evidence="1">
    <location>
        <begin position="3"/>
        <end position="49"/>
    </location>
</feature>
<sequence>MRMRTCLLCDFKQGTTVAEPHRDVSKAFGDDVISERQCCNWFQRFGAGDESLQQENRGRQSKIIDNDALKTAAESNLSQATRELAEIFGCGHMTFENHRHRFGKVNRWGKCVSDR</sequence>
<evidence type="ECO:0000313" key="3">
    <source>
        <dbReference type="Proteomes" id="UP001303046"/>
    </source>
</evidence>
<comment type="caution">
    <text evidence="2">The sequence shown here is derived from an EMBL/GenBank/DDBJ whole genome shotgun (WGS) entry which is preliminary data.</text>
</comment>
<dbReference type="InterPro" id="IPR041426">
    <property type="entry name" value="Mos1_HTH"/>
</dbReference>
<name>A0ABR1EPR2_NECAM</name>
<dbReference type="PANTHER" id="PTHR46060:SF2">
    <property type="entry name" value="HISTONE-LYSINE N-METHYLTRANSFERASE SETMAR"/>
    <property type="match status" value="1"/>
</dbReference>